<evidence type="ECO:0000313" key="1">
    <source>
        <dbReference type="EMBL" id="CUR57701.1"/>
    </source>
</evidence>
<reference evidence="1" key="1">
    <citation type="submission" date="2015-08" db="EMBL/GenBank/DDBJ databases">
        <authorList>
            <person name="Babu N.S."/>
            <person name="Beckwith C.J."/>
            <person name="Beseler K.G."/>
            <person name="Brison A."/>
            <person name="Carone J.V."/>
            <person name="Caskin T.P."/>
            <person name="Diamond M."/>
            <person name="Durham M.E."/>
            <person name="Foxe J.M."/>
            <person name="Go M."/>
            <person name="Henderson B.A."/>
            <person name="Jones I.B."/>
            <person name="McGettigan J.A."/>
            <person name="Micheletti S.J."/>
            <person name="Nasrallah M.E."/>
            <person name="Ortiz D."/>
            <person name="Piller C.R."/>
            <person name="Privatt S.R."/>
            <person name="Schneider S.L."/>
            <person name="Sharp S."/>
            <person name="Smith T.C."/>
            <person name="Stanton J.D."/>
            <person name="Ullery H.E."/>
            <person name="Wilson R.J."/>
            <person name="Serrano M.G."/>
            <person name="Buck G."/>
            <person name="Lee V."/>
            <person name="Wang Y."/>
            <person name="Carvalho R."/>
            <person name="Voegtly L."/>
            <person name="Shi R."/>
            <person name="Duckworth R."/>
            <person name="Johnson A."/>
            <person name="Loviza R."/>
            <person name="Walstead R."/>
            <person name="Shah Z."/>
            <person name="Kiflezghi M."/>
            <person name="Wade K."/>
            <person name="Ball S.L."/>
            <person name="Bradley K.W."/>
            <person name="Asai D.J."/>
            <person name="Bowman C.A."/>
            <person name="Russell D.A."/>
            <person name="Pope W.H."/>
            <person name="Jacobs-Sera D."/>
            <person name="Hendrix R.W."/>
            <person name="Hatfull G.F."/>
        </authorList>
    </citation>
    <scope>NUCLEOTIDE SEQUENCE</scope>
</reference>
<proteinExistence type="predicted"/>
<gene>
    <name evidence="1" type="ORF">NOCA2430042</name>
</gene>
<protein>
    <submittedName>
        <fullName evidence="1">Uncharacterized protein</fullName>
    </submittedName>
</protein>
<dbReference type="AlphaFoldDB" id="A0A2P2C6T8"/>
<dbReference type="EMBL" id="CZKA01000038">
    <property type="protein sequence ID" value="CUR57701.1"/>
    <property type="molecule type" value="Genomic_DNA"/>
</dbReference>
<organism evidence="1">
    <name type="scientific">metagenome</name>
    <dbReference type="NCBI Taxonomy" id="256318"/>
    <lineage>
        <taxon>unclassified sequences</taxon>
        <taxon>metagenomes</taxon>
    </lineage>
</organism>
<name>A0A2P2C6T8_9ZZZZ</name>
<accession>A0A2P2C6T8</accession>
<sequence length="249" mass="25688">MDPRPRLELPDSAALAWWLTAWLTGGTSPDALLDAVRGEDAGHHVVGLPGAEEDAVPLALALGHLRSLGADGAGLALPVEGDPVGLGGPPAFNHEAIEAGEAVVVTGTDLGLVPARAGRGVVWRCLPARRRQLPDVGEADRALRQAMLEAATNLAELDVARWRPDVADELLNLRHRAVPTAPATTPASCVSLAARGLQAIGIVELALVDDGGAITGAQAAERREALRPLGRAGRRALVAACSPEAWPPG</sequence>